<keyword evidence="1" id="KW-0677">Repeat</keyword>
<dbReference type="Pfam" id="PF02985">
    <property type="entry name" value="HEAT"/>
    <property type="match status" value="1"/>
</dbReference>
<feature type="repeat" description="HEAT" evidence="2">
    <location>
        <begin position="109"/>
        <end position="137"/>
    </location>
</feature>
<dbReference type="InterPro" id="IPR000357">
    <property type="entry name" value="HEAT"/>
</dbReference>
<protein>
    <submittedName>
        <fullName evidence="4">Uncharacterized protein</fullName>
    </submittedName>
</protein>
<evidence type="ECO:0000256" key="2">
    <source>
        <dbReference type="PROSITE-ProRule" id="PRU00103"/>
    </source>
</evidence>
<feature type="compositionally biased region" description="Polar residues" evidence="3">
    <location>
        <begin position="1009"/>
        <end position="1019"/>
    </location>
</feature>
<name>A0AAV5AN97_9AGAM</name>
<sequence>MTSLQLPTPEKYRFLNYTSLTTEIINVFPILTALLVDDAVPKSVRTAVFGLLKDLSKHESLKNERIIENATRIIIQTSKDRNPNKRWIAVEWLPVLLELPDLHDRLRETIPHLISYLTDKDPVVRLSAVQTLAVFAENETFYDIIMSQITPIFDLLSNSNNNPDTAMRHNVIQLFMEYVKYPSKLHELVIRALPRFKDLLCSSSAFLRSSALKILENCAVFPWLHSLIITTTQSALSEMEQLNPTDQNQKFLQKLKQHADLQYLRGVSMKSVEEYIMRVRSWEKPIRILNMDILERLASVAPLEPSFSDKLPKLLSGLSQYDPEILLELLNPDISKYTSLRKLTTSNLQALISSNFFSLAQPKVLSQDCPNIGAIEPYILYHPTMVLQNSIPGLVKRALEGDRDMLFVVVELLKNETLHKSFADSSTLTIILQTIFDYPQPDADSESSKQSRKKYRQFIDTSINGARMSITQAHHYSISSMLEWAILSREAGEYGNIVENDPWSLDSESDLIIKCHVKEDSQLSMSGNKIWDKRLGLGVRTFRNFQREFEPPVIRILVEFMKRPILYTALKSFNITSTQSFSLPSLLRFHINKNYPYFDSKILSVWIYTIRELFDYDMYPHLYHDLNHVVDMVRNSLFSGFTAPSASASCRVSSVLLLGEVIKNELRTRTKLSSNYNNIHLDPNTESSILLTLHAIETALKDGDINVRICAIRVFEKIMGDGVYYETDSEERGTITSIFTNFVGGRVIPKLMDILSDKFESVDIRHLVAKCLEGYAGYNGLHMHLIHTIPSLLTLLQPTSDDDGNKIQNQIIPVVLGVLITYGRYATLWSSIRDALADRANISQKAYTIYEPMAILGADEFERYPFVKQPFLDAVSAVFNVLDVVLDPEEEEEEEEEEKESRMDSEEENKDQKRDEVKKDKNEKKKPEKSTKTEDTYPSLPSQISTLKGMMELIKYPSLFTSPSSSVTSESSVSLNDILTRYAIILEDKPQEVDDEDEEKLEKGKRKSNSFNESENYQETRIVPTRNKSQELKTNDSKKSKSKSKSEVRPIHPLLRYQAICGLYDYDFFPKIVDIVGDVLKGSDSNLVIGKVIDALVHVILEGDPGSSKVLVSSLFDMLLNADGDDSESRRISLIRIIGASLKV</sequence>
<proteinExistence type="predicted"/>
<dbReference type="EMBL" id="BPWL01000011">
    <property type="protein sequence ID" value="GJJ15930.1"/>
    <property type="molecule type" value="Genomic_DNA"/>
</dbReference>
<feature type="region of interest" description="Disordered" evidence="3">
    <location>
        <begin position="887"/>
        <end position="942"/>
    </location>
</feature>
<reference evidence="4" key="1">
    <citation type="submission" date="2021-10" db="EMBL/GenBank/DDBJ databases">
        <title>De novo Genome Assembly of Clathrus columnatus (Basidiomycota, Fungi) Using Illumina and Nanopore Sequence Data.</title>
        <authorList>
            <person name="Ogiso-Tanaka E."/>
            <person name="Itagaki H."/>
            <person name="Hosoya T."/>
            <person name="Hosaka K."/>
        </authorList>
    </citation>
    <scope>NUCLEOTIDE SEQUENCE</scope>
    <source>
        <strain evidence="4">MO-923</strain>
    </source>
</reference>
<feature type="compositionally biased region" description="Basic and acidic residues" evidence="3">
    <location>
        <begin position="899"/>
        <end position="935"/>
    </location>
</feature>
<dbReference type="InterPro" id="IPR016024">
    <property type="entry name" value="ARM-type_fold"/>
</dbReference>
<comment type="caution">
    <text evidence="4">The sequence shown here is derived from an EMBL/GenBank/DDBJ whole genome shotgun (WGS) entry which is preliminary data.</text>
</comment>
<dbReference type="AlphaFoldDB" id="A0AAV5AN97"/>
<dbReference type="SUPFAM" id="SSF48371">
    <property type="entry name" value="ARM repeat"/>
    <property type="match status" value="1"/>
</dbReference>
<feature type="compositionally biased region" description="Basic and acidic residues" evidence="3">
    <location>
        <begin position="1028"/>
        <end position="1047"/>
    </location>
</feature>
<evidence type="ECO:0000256" key="1">
    <source>
        <dbReference type="ARBA" id="ARBA00022737"/>
    </source>
</evidence>
<gene>
    <name evidence="4" type="ORF">Clacol_010209</name>
</gene>
<feature type="region of interest" description="Disordered" evidence="3">
    <location>
        <begin position="990"/>
        <end position="1047"/>
    </location>
</feature>
<dbReference type="Gene3D" id="1.25.10.10">
    <property type="entry name" value="Leucine-rich Repeat Variant"/>
    <property type="match status" value="1"/>
</dbReference>
<dbReference type="InterPro" id="IPR021133">
    <property type="entry name" value="HEAT_type_2"/>
</dbReference>
<keyword evidence="5" id="KW-1185">Reference proteome</keyword>
<organism evidence="4 5">
    <name type="scientific">Clathrus columnatus</name>
    <dbReference type="NCBI Taxonomy" id="1419009"/>
    <lineage>
        <taxon>Eukaryota</taxon>
        <taxon>Fungi</taxon>
        <taxon>Dikarya</taxon>
        <taxon>Basidiomycota</taxon>
        <taxon>Agaricomycotina</taxon>
        <taxon>Agaricomycetes</taxon>
        <taxon>Phallomycetidae</taxon>
        <taxon>Phallales</taxon>
        <taxon>Clathraceae</taxon>
        <taxon>Clathrus</taxon>
    </lineage>
</organism>
<dbReference type="InterPro" id="IPR011989">
    <property type="entry name" value="ARM-like"/>
</dbReference>
<dbReference type="PROSITE" id="PS50077">
    <property type="entry name" value="HEAT_REPEAT"/>
    <property type="match status" value="1"/>
</dbReference>
<feature type="compositionally biased region" description="Acidic residues" evidence="3">
    <location>
        <begin position="887"/>
        <end position="898"/>
    </location>
</feature>
<dbReference type="Proteomes" id="UP001050691">
    <property type="component" value="Unassembled WGS sequence"/>
</dbReference>
<evidence type="ECO:0000313" key="4">
    <source>
        <dbReference type="EMBL" id="GJJ15930.1"/>
    </source>
</evidence>
<evidence type="ECO:0000313" key="5">
    <source>
        <dbReference type="Proteomes" id="UP001050691"/>
    </source>
</evidence>
<evidence type="ECO:0000256" key="3">
    <source>
        <dbReference type="SAM" id="MobiDB-lite"/>
    </source>
</evidence>
<accession>A0AAV5AN97</accession>